<feature type="transmembrane region" description="Helical" evidence="3">
    <location>
        <begin position="431"/>
        <end position="452"/>
    </location>
</feature>
<feature type="region of interest" description="Disordered" evidence="2">
    <location>
        <begin position="1"/>
        <end position="32"/>
    </location>
</feature>
<gene>
    <name evidence="5" type="ORF">DdX_08749</name>
</gene>
<feature type="domain" description="Major facilitator superfamily (MFS) profile" evidence="4">
    <location>
        <begin position="53"/>
        <end position="490"/>
    </location>
</feature>
<evidence type="ECO:0000256" key="1">
    <source>
        <dbReference type="ARBA" id="ARBA00004141"/>
    </source>
</evidence>
<keyword evidence="3" id="KW-0812">Transmembrane</keyword>
<dbReference type="Proteomes" id="UP001201812">
    <property type="component" value="Unassembled WGS sequence"/>
</dbReference>
<dbReference type="Pfam" id="PF07690">
    <property type="entry name" value="MFS_1"/>
    <property type="match status" value="1"/>
</dbReference>
<accession>A0AAD4N3S8</accession>
<dbReference type="PROSITE" id="PS50850">
    <property type="entry name" value="MFS"/>
    <property type="match status" value="1"/>
</dbReference>
<feature type="transmembrane region" description="Helical" evidence="3">
    <location>
        <begin position="464"/>
        <end position="484"/>
    </location>
</feature>
<feature type="transmembrane region" description="Helical" evidence="3">
    <location>
        <begin position="200"/>
        <end position="222"/>
    </location>
</feature>
<dbReference type="Gene3D" id="1.20.1250.20">
    <property type="entry name" value="MFS general substrate transporter like domains"/>
    <property type="match status" value="2"/>
</dbReference>
<keyword evidence="6" id="KW-1185">Reference proteome</keyword>
<reference evidence="5" key="1">
    <citation type="submission" date="2022-01" db="EMBL/GenBank/DDBJ databases">
        <title>Genome Sequence Resource for Two Populations of Ditylenchus destructor, the Migratory Endoparasitic Phytonematode.</title>
        <authorList>
            <person name="Zhang H."/>
            <person name="Lin R."/>
            <person name="Xie B."/>
        </authorList>
    </citation>
    <scope>NUCLEOTIDE SEQUENCE</scope>
    <source>
        <strain evidence="5">BazhouSP</strain>
    </source>
</reference>
<name>A0AAD4N3S8_9BILA</name>
<feature type="transmembrane region" description="Helical" evidence="3">
    <location>
        <begin position="144"/>
        <end position="165"/>
    </location>
</feature>
<dbReference type="AlphaFoldDB" id="A0AAD4N3S8"/>
<protein>
    <submittedName>
        <fullName evidence="5">Major facilitator superfamily domain-containing protein</fullName>
    </submittedName>
</protein>
<comment type="subcellular location">
    <subcellularLocation>
        <location evidence="1">Membrane</location>
        <topology evidence="1">Multi-pass membrane protein</topology>
    </subcellularLocation>
</comment>
<feature type="transmembrane region" description="Helical" evidence="3">
    <location>
        <begin position="171"/>
        <end position="193"/>
    </location>
</feature>
<dbReference type="InterPro" id="IPR011701">
    <property type="entry name" value="MFS"/>
</dbReference>
<feature type="transmembrane region" description="Helical" evidence="3">
    <location>
        <begin position="113"/>
        <end position="132"/>
    </location>
</feature>
<dbReference type="EMBL" id="JAKKPZ010000014">
    <property type="protein sequence ID" value="KAI1713866.1"/>
    <property type="molecule type" value="Genomic_DNA"/>
</dbReference>
<evidence type="ECO:0000313" key="5">
    <source>
        <dbReference type="EMBL" id="KAI1713866.1"/>
    </source>
</evidence>
<dbReference type="InterPro" id="IPR020846">
    <property type="entry name" value="MFS_dom"/>
</dbReference>
<dbReference type="PANTHER" id="PTHR45757">
    <property type="entry name" value="PROTEIN CBG23364-RELATED"/>
    <property type="match status" value="1"/>
</dbReference>
<keyword evidence="3" id="KW-1133">Transmembrane helix</keyword>
<feature type="transmembrane region" description="Helical" evidence="3">
    <location>
        <begin position="234"/>
        <end position="252"/>
    </location>
</feature>
<feature type="transmembrane region" description="Helical" evidence="3">
    <location>
        <begin position="301"/>
        <end position="320"/>
    </location>
</feature>
<feature type="transmembrane region" description="Helical" evidence="3">
    <location>
        <begin position="332"/>
        <end position="350"/>
    </location>
</feature>
<proteinExistence type="predicted"/>
<dbReference type="GO" id="GO:0022857">
    <property type="term" value="F:transmembrane transporter activity"/>
    <property type="evidence" value="ECO:0007669"/>
    <property type="project" value="InterPro"/>
</dbReference>
<feature type="transmembrane region" description="Helical" evidence="3">
    <location>
        <begin position="371"/>
        <end position="392"/>
    </location>
</feature>
<dbReference type="PANTHER" id="PTHR45757:SF11">
    <property type="entry name" value="MAJOR FACILITATOR SUPERFAMILY (MFS) PROFILE DOMAIN-CONTAINING PROTEIN"/>
    <property type="match status" value="1"/>
</dbReference>
<feature type="transmembrane region" description="Helical" evidence="3">
    <location>
        <begin position="43"/>
        <end position="60"/>
    </location>
</feature>
<comment type="caution">
    <text evidence="5">The sequence shown here is derived from an EMBL/GenBank/DDBJ whole genome shotgun (WGS) entry which is preliminary data.</text>
</comment>
<evidence type="ECO:0000256" key="2">
    <source>
        <dbReference type="SAM" id="MobiDB-lite"/>
    </source>
</evidence>
<dbReference type="GO" id="GO:0016020">
    <property type="term" value="C:membrane"/>
    <property type="evidence" value="ECO:0007669"/>
    <property type="project" value="UniProtKB-SubCell"/>
</dbReference>
<evidence type="ECO:0000256" key="3">
    <source>
        <dbReference type="SAM" id="Phobius"/>
    </source>
</evidence>
<keyword evidence="3" id="KW-0472">Membrane</keyword>
<dbReference type="InterPro" id="IPR036259">
    <property type="entry name" value="MFS_trans_sf"/>
</dbReference>
<sequence length="517" mass="57091">MGAFASPDSSDQTTDYKIPFTPSLPLMSSDEKKKAEEDEKSSYVRYLVMSISILSLSMIISNSLSYNFTVICMTKEINSTTANLLETELISGNMETNSDVEKADHLSSAENGWLFSAIAIGTILGTFPITILTNRFGVRETYTVYGLISAFATLLMPASTLYGFWPIFGLRLLQGFSLGISFPSIGVVCNSWATAKSNGLFIALISCHLQIGPVFTLLSAGFLCESSWGWQSLYYIQGVITLISFALWYGIFRDSPRDHGWVKKCELCKIERGREKQLKEDYESSHKQKVPYKRILMDKSIWAIFSTWFGGSLGFYIFYVYGPTYMNKVLGFSIQSTGFATAIPYVGGCLSKMIAGPLSDRLTFVSEKTRVIIFATLSQGSVAACIIGIALVPIESRFLARLLLALGTSLSGLNCVGVYKSVQLISCQYSYAILAMAAYISNVVILILPLLVSLFAPDNTIEQWSRLFLTIAGIVIVTVLYFVANAEVNPRPWTFTNSESQIAPITEEKIPPKKFSV</sequence>
<organism evidence="5 6">
    <name type="scientific">Ditylenchus destructor</name>
    <dbReference type="NCBI Taxonomy" id="166010"/>
    <lineage>
        <taxon>Eukaryota</taxon>
        <taxon>Metazoa</taxon>
        <taxon>Ecdysozoa</taxon>
        <taxon>Nematoda</taxon>
        <taxon>Chromadorea</taxon>
        <taxon>Rhabditida</taxon>
        <taxon>Tylenchina</taxon>
        <taxon>Tylenchomorpha</taxon>
        <taxon>Sphaerularioidea</taxon>
        <taxon>Anguinidae</taxon>
        <taxon>Anguininae</taxon>
        <taxon>Ditylenchus</taxon>
    </lineage>
</organism>
<dbReference type="SUPFAM" id="SSF103473">
    <property type="entry name" value="MFS general substrate transporter"/>
    <property type="match status" value="1"/>
</dbReference>
<feature type="transmembrane region" description="Helical" evidence="3">
    <location>
        <begin position="398"/>
        <end position="419"/>
    </location>
</feature>
<evidence type="ECO:0000259" key="4">
    <source>
        <dbReference type="PROSITE" id="PS50850"/>
    </source>
</evidence>
<evidence type="ECO:0000313" key="6">
    <source>
        <dbReference type="Proteomes" id="UP001201812"/>
    </source>
</evidence>